<proteinExistence type="inferred from homology"/>
<dbReference type="Pfam" id="PF01053">
    <property type="entry name" value="Cys_Met_Meta_PP"/>
    <property type="match status" value="1"/>
</dbReference>
<protein>
    <submittedName>
        <fullName evidence="5">Cystathionine gamma-lyase</fullName>
    </submittedName>
</protein>
<dbReference type="Gene3D" id="3.40.640.10">
    <property type="entry name" value="Type I PLP-dependent aspartate aminotransferase-like (Major domain)"/>
    <property type="match status" value="1"/>
</dbReference>
<dbReference type="PANTHER" id="PTHR11808:SF85">
    <property type="entry name" value="CYSTATHIONINE GAMMA-LYASE-RELATED"/>
    <property type="match status" value="1"/>
</dbReference>
<evidence type="ECO:0000256" key="2">
    <source>
        <dbReference type="ARBA" id="ARBA00022898"/>
    </source>
</evidence>
<dbReference type="NCBIfam" id="NF005758">
    <property type="entry name" value="PRK07582.1"/>
    <property type="match status" value="1"/>
</dbReference>
<dbReference type="PIRSF" id="PIRSF001434">
    <property type="entry name" value="CGS"/>
    <property type="match status" value="1"/>
</dbReference>
<dbReference type="Proteomes" id="UP001501676">
    <property type="component" value="Unassembled WGS sequence"/>
</dbReference>
<reference evidence="6" key="1">
    <citation type="journal article" date="2019" name="Int. J. Syst. Evol. Microbiol.">
        <title>The Global Catalogue of Microorganisms (GCM) 10K type strain sequencing project: providing services to taxonomists for standard genome sequencing and annotation.</title>
        <authorList>
            <consortium name="The Broad Institute Genomics Platform"/>
            <consortium name="The Broad Institute Genome Sequencing Center for Infectious Disease"/>
            <person name="Wu L."/>
            <person name="Ma J."/>
        </authorList>
    </citation>
    <scope>NUCLEOTIDE SEQUENCE [LARGE SCALE GENOMIC DNA]</scope>
    <source>
        <strain evidence="6">JCM 9458</strain>
    </source>
</reference>
<dbReference type="Gene3D" id="3.90.1150.10">
    <property type="entry name" value="Aspartate Aminotransferase, domain 1"/>
    <property type="match status" value="1"/>
</dbReference>
<sequence length="376" mass="38539">MTVVPGDGTLASHAGERPAALGEPARPGPVLSSVFHLAPAPGGPALDGYGRPDNPTYRDLERALSALEAGSGDPVRTTTFASGMAAISAVLFGLLKAGDTVVIPSDGYYATRPLAADRLAAFGVTVREAPTLGPYPVEGAALVLLETPSNPGMDVCDLPAVCAAAHAAGALVAVDNTTATPLGQRPLDLGADLVVASDTKALAGHGDLLLGHVSTRDEQLAAKARQWRTWTGAIPGPFEAWLALRSLATLDVRLARQAANALAVAELLSARPEVREVRYPGRPGDPAHAVAARQMRRYGGVLSAVLPDAAFVERMLAASGLASAVTSFGDVRTGIDRRAQWGGDVVPDGFIRISCGIEDTADLIADLTAALDAASG</sequence>
<dbReference type="InterPro" id="IPR015421">
    <property type="entry name" value="PyrdxlP-dep_Trfase_major"/>
</dbReference>
<evidence type="ECO:0000256" key="3">
    <source>
        <dbReference type="RuleBase" id="RU362118"/>
    </source>
</evidence>
<accession>A0ABP6T422</accession>
<evidence type="ECO:0000313" key="5">
    <source>
        <dbReference type="EMBL" id="GAA3391005.1"/>
    </source>
</evidence>
<dbReference type="InterPro" id="IPR000277">
    <property type="entry name" value="Cys/Met-Metab_PyrdxlP-dep_enz"/>
</dbReference>
<evidence type="ECO:0000256" key="4">
    <source>
        <dbReference type="SAM" id="MobiDB-lite"/>
    </source>
</evidence>
<dbReference type="InterPro" id="IPR015422">
    <property type="entry name" value="PyrdxlP-dep_Trfase_small"/>
</dbReference>
<dbReference type="PANTHER" id="PTHR11808">
    <property type="entry name" value="TRANS-SULFURATION ENZYME FAMILY MEMBER"/>
    <property type="match status" value="1"/>
</dbReference>
<dbReference type="EMBL" id="BAAAYN010000030">
    <property type="protein sequence ID" value="GAA3391005.1"/>
    <property type="molecule type" value="Genomic_DNA"/>
</dbReference>
<comment type="cofactor">
    <cofactor evidence="1 3">
        <name>pyridoxal 5'-phosphate</name>
        <dbReference type="ChEBI" id="CHEBI:597326"/>
    </cofactor>
</comment>
<comment type="caution">
    <text evidence="5">The sequence shown here is derived from an EMBL/GenBank/DDBJ whole genome shotgun (WGS) entry which is preliminary data.</text>
</comment>
<comment type="similarity">
    <text evidence="3">Belongs to the trans-sulfuration enzymes family.</text>
</comment>
<name>A0ABP6T422_9ACTN</name>
<dbReference type="SUPFAM" id="SSF53383">
    <property type="entry name" value="PLP-dependent transferases"/>
    <property type="match status" value="1"/>
</dbReference>
<gene>
    <name evidence="5" type="ORF">GCM10020369_47190</name>
</gene>
<dbReference type="InterPro" id="IPR015424">
    <property type="entry name" value="PyrdxlP-dep_Trfase"/>
</dbReference>
<keyword evidence="6" id="KW-1185">Reference proteome</keyword>
<evidence type="ECO:0000313" key="6">
    <source>
        <dbReference type="Proteomes" id="UP001501676"/>
    </source>
</evidence>
<organism evidence="5 6">
    <name type="scientific">Cryptosporangium minutisporangium</name>
    <dbReference type="NCBI Taxonomy" id="113569"/>
    <lineage>
        <taxon>Bacteria</taxon>
        <taxon>Bacillati</taxon>
        <taxon>Actinomycetota</taxon>
        <taxon>Actinomycetes</taxon>
        <taxon>Cryptosporangiales</taxon>
        <taxon>Cryptosporangiaceae</taxon>
        <taxon>Cryptosporangium</taxon>
    </lineage>
</organism>
<evidence type="ECO:0000256" key="1">
    <source>
        <dbReference type="ARBA" id="ARBA00001933"/>
    </source>
</evidence>
<feature type="region of interest" description="Disordered" evidence="4">
    <location>
        <begin position="1"/>
        <end position="25"/>
    </location>
</feature>
<dbReference type="RefSeq" id="WP_345730362.1">
    <property type="nucleotide sequence ID" value="NZ_BAAAYN010000030.1"/>
</dbReference>
<keyword evidence="2 3" id="KW-0663">Pyridoxal phosphate</keyword>